<dbReference type="AlphaFoldDB" id="A0A3N7J096"/>
<proteinExistence type="inferred from homology"/>
<dbReference type="PANTHER" id="PTHR44998:SF1">
    <property type="entry name" value="UDP-N-ACETYLGLUCOSAMINE--PEPTIDE N-ACETYLGLUCOSAMINYLTRANSFERASE 110 KDA SUBUNIT"/>
    <property type="match status" value="1"/>
</dbReference>
<keyword evidence="7 8" id="KW-0802">TPR repeat</keyword>
<dbReference type="Gene3D" id="1.25.40.10">
    <property type="entry name" value="Tetratricopeptide repeat domain"/>
    <property type="match status" value="4"/>
</dbReference>
<dbReference type="InterPro" id="IPR029489">
    <property type="entry name" value="OGT/SEC/SPY_C"/>
</dbReference>
<evidence type="ECO:0000256" key="8">
    <source>
        <dbReference type="PROSITE-ProRule" id="PRU00339"/>
    </source>
</evidence>
<dbReference type="PANTHER" id="PTHR44998">
    <property type="match status" value="1"/>
</dbReference>
<keyword evidence="6" id="KW-0677">Repeat</keyword>
<keyword evidence="11" id="KW-1185">Reference proteome</keyword>
<feature type="repeat" description="TPR" evidence="8">
    <location>
        <begin position="208"/>
        <end position="241"/>
    </location>
</feature>
<dbReference type="Pfam" id="PF13432">
    <property type="entry name" value="TPR_16"/>
    <property type="match status" value="2"/>
</dbReference>
<dbReference type="Gene3D" id="3.10.450.50">
    <property type="match status" value="1"/>
</dbReference>
<dbReference type="OrthoDB" id="101857at2"/>
<dbReference type="GO" id="GO:0006493">
    <property type="term" value="P:protein O-linked glycosylation"/>
    <property type="evidence" value="ECO:0007669"/>
    <property type="project" value="TreeGrafter"/>
</dbReference>
<keyword evidence="5" id="KW-0808">Transferase</keyword>
<dbReference type="SUPFAM" id="SSF48452">
    <property type="entry name" value="TPR-like"/>
    <property type="match status" value="2"/>
</dbReference>
<dbReference type="InterPro" id="IPR011990">
    <property type="entry name" value="TPR-like_helical_dom_sf"/>
</dbReference>
<dbReference type="PROSITE" id="PS50293">
    <property type="entry name" value="TPR_REGION"/>
    <property type="match status" value="3"/>
</dbReference>
<dbReference type="Gene3D" id="3.40.50.2000">
    <property type="entry name" value="Glycogen Phosphorylase B"/>
    <property type="match status" value="1"/>
</dbReference>
<evidence type="ECO:0000256" key="3">
    <source>
        <dbReference type="ARBA" id="ARBA00011970"/>
    </source>
</evidence>
<dbReference type="SUPFAM" id="SSF103642">
    <property type="entry name" value="Sec-C motif"/>
    <property type="match status" value="1"/>
</dbReference>
<dbReference type="EC" id="2.4.1.255" evidence="3"/>
<dbReference type="Pfam" id="PF13181">
    <property type="entry name" value="TPR_8"/>
    <property type="match status" value="1"/>
</dbReference>
<dbReference type="SUPFAM" id="SSF53756">
    <property type="entry name" value="UDP-Glycosyltransferase/glycogen phosphorylase"/>
    <property type="match status" value="1"/>
</dbReference>
<feature type="repeat" description="TPR" evidence="8">
    <location>
        <begin position="242"/>
        <end position="275"/>
    </location>
</feature>
<reference evidence="10 11" key="1">
    <citation type="submission" date="2018-08" db="EMBL/GenBank/DDBJ databases">
        <authorList>
            <person name="Khan S.A."/>
            <person name="Jeon C.O."/>
            <person name="Chun B.H."/>
            <person name="Jeong S.E."/>
        </authorList>
    </citation>
    <scope>NUCLEOTIDE SEQUENCE [LARGE SCALE GENOMIC DNA]</scope>
    <source>
        <strain evidence="10 11">S-16</strain>
    </source>
</reference>
<comment type="pathway">
    <text evidence="1">Protein modification; protein glycosylation.</text>
</comment>
<comment type="caution">
    <text evidence="10">The sequence shown here is derived from an EMBL/GenBank/DDBJ whole genome shotgun (WGS) entry which is preliminary data.</text>
</comment>
<feature type="repeat" description="TPR" evidence="8">
    <location>
        <begin position="276"/>
        <end position="309"/>
    </location>
</feature>
<name>A0A3N7J096_9BURK</name>
<dbReference type="InterPro" id="IPR019734">
    <property type="entry name" value="TPR_rpt"/>
</dbReference>
<evidence type="ECO:0000256" key="2">
    <source>
        <dbReference type="ARBA" id="ARBA00005386"/>
    </source>
</evidence>
<evidence type="ECO:0000256" key="7">
    <source>
        <dbReference type="ARBA" id="ARBA00022803"/>
    </source>
</evidence>
<evidence type="ECO:0000313" key="10">
    <source>
        <dbReference type="EMBL" id="RQP24372.1"/>
    </source>
</evidence>
<evidence type="ECO:0000256" key="4">
    <source>
        <dbReference type="ARBA" id="ARBA00022676"/>
    </source>
</evidence>
<gene>
    <name evidence="10" type="ORF">DZC73_13830</name>
</gene>
<feature type="domain" description="O-GlcNAc transferase C-terminal" evidence="9">
    <location>
        <begin position="560"/>
        <end position="738"/>
    </location>
</feature>
<feature type="repeat" description="TPR" evidence="8">
    <location>
        <begin position="140"/>
        <end position="173"/>
    </location>
</feature>
<dbReference type="InterPro" id="IPR004027">
    <property type="entry name" value="SEC_C_motif"/>
</dbReference>
<dbReference type="Pfam" id="PF13844">
    <property type="entry name" value="Glyco_transf_41"/>
    <property type="match status" value="1"/>
</dbReference>
<feature type="repeat" description="TPR" evidence="8">
    <location>
        <begin position="106"/>
        <end position="139"/>
    </location>
</feature>
<accession>A0A3N7J096</accession>
<feature type="repeat" description="TPR" evidence="8">
    <location>
        <begin position="174"/>
        <end position="207"/>
    </location>
</feature>
<feature type="repeat" description="TPR" evidence="8">
    <location>
        <begin position="72"/>
        <end position="105"/>
    </location>
</feature>
<dbReference type="SMART" id="SM00028">
    <property type="entry name" value="TPR"/>
    <property type="match status" value="8"/>
</dbReference>
<evidence type="ECO:0000256" key="6">
    <source>
        <dbReference type="ARBA" id="ARBA00022737"/>
    </source>
</evidence>
<dbReference type="PROSITE" id="PS50005">
    <property type="entry name" value="TPR"/>
    <property type="match status" value="8"/>
</dbReference>
<dbReference type="Pfam" id="PF14561">
    <property type="entry name" value="TPR_20"/>
    <property type="match status" value="1"/>
</dbReference>
<comment type="similarity">
    <text evidence="2">Belongs to the glycosyltransferase 41 family. O-GlcNAc transferase subfamily.</text>
</comment>
<protein>
    <recommendedName>
        <fullName evidence="3">protein O-GlcNAc transferase</fullName>
        <ecNumber evidence="3">2.4.1.255</ecNumber>
    </recommendedName>
</protein>
<feature type="repeat" description="TPR" evidence="8">
    <location>
        <begin position="38"/>
        <end position="71"/>
    </location>
</feature>
<dbReference type="Proteomes" id="UP000267464">
    <property type="component" value="Unassembled WGS sequence"/>
</dbReference>
<evidence type="ECO:0000259" key="9">
    <source>
        <dbReference type="Pfam" id="PF13844"/>
    </source>
</evidence>
<dbReference type="RefSeq" id="WP_124540900.1">
    <property type="nucleotide sequence ID" value="NZ_QUSW01000003.1"/>
</dbReference>
<sequence>MSRPAAKAGRNDPCPCGSGKKYKNCCLPKEQAAPAADPQAVLQMAIAHHQGGRLSEAESGYREVLQQRPNDPDALHLLGLVAHQVGQHQGAVELITRALQIKPRYAGAHNSIGTALAALGRHEEAVEHYRAALGVEPDFEEAHVNLGMSLRGLGRLDQAQASLVRAVALNPRSVSGHLNLGLLLHGQGRASDAIPVYERALQAAPQHAATLNNLGAALADTGRWDAAIERYRQAIALQPAYADAHNNLGLALTEKGRLQEALQSYERAIDARPDYAEAFSNLGVLLQEVGNLEQAQQCYRRAHELGAPGAIYRWALMLPAIMGTRDEVLASRELYAKNVTDLLRSPPPLADPLHDVGATNFFLAYHGLNDRELQAQVAQLYEAACPGLAFAAAHCTQPRRPGPVRIGFLSKFIYNHSVSRCFSKTVRELAKTGRFEVVLISSTDAQQAQVEAAYEGFDGARVHLPLNLDAARQGIAALSLDVLMYMDIGMDPQSYFLAFARLARVQGVMGGHPVTTGIRQVDWFLTTDAMEPPGAEDHYTEQLAHFPFGVSFFERPPVPQRLKTRAELGLPEDRHLYLCPMKLQKMHPDFDAAMSRILQLDPQGVIVLFADDRHETWAPRLAQRLDRTVDPAVRERIVFHPWISDYGDFISANAAADVVLDPFHFGIGSTLVATFAVGTPIVTWPGHFLRGRGGVGFCRMLGVEECVVDDQAAYPERAVQFATDAALRERVREKIAAASHRFYDNHEPIHDFVRWLTALPLG</sequence>
<dbReference type="EMBL" id="QUSW01000003">
    <property type="protein sequence ID" value="RQP24372.1"/>
    <property type="molecule type" value="Genomic_DNA"/>
</dbReference>
<keyword evidence="4" id="KW-0328">Glycosyltransferase</keyword>
<evidence type="ECO:0000256" key="1">
    <source>
        <dbReference type="ARBA" id="ARBA00004922"/>
    </source>
</evidence>
<dbReference type="Pfam" id="PF02810">
    <property type="entry name" value="SEC-C"/>
    <property type="match status" value="1"/>
</dbReference>
<dbReference type="Gene3D" id="3.40.50.11380">
    <property type="match status" value="1"/>
</dbReference>
<dbReference type="GO" id="GO:0097363">
    <property type="term" value="F:protein O-acetylglucosaminyltransferase activity"/>
    <property type="evidence" value="ECO:0007669"/>
    <property type="project" value="UniProtKB-EC"/>
</dbReference>
<evidence type="ECO:0000313" key="11">
    <source>
        <dbReference type="Proteomes" id="UP000267464"/>
    </source>
</evidence>
<organism evidence="10 11">
    <name type="scientific">Piscinibacter terrae</name>
    <dbReference type="NCBI Taxonomy" id="2496871"/>
    <lineage>
        <taxon>Bacteria</taxon>
        <taxon>Pseudomonadati</taxon>
        <taxon>Pseudomonadota</taxon>
        <taxon>Betaproteobacteria</taxon>
        <taxon>Burkholderiales</taxon>
        <taxon>Sphaerotilaceae</taxon>
        <taxon>Piscinibacter</taxon>
    </lineage>
</organism>
<evidence type="ECO:0000256" key="5">
    <source>
        <dbReference type="ARBA" id="ARBA00022679"/>
    </source>
</evidence>
<reference evidence="10 11" key="2">
    <citation type="submission" date="2018-12" db="EMBL/GenBank/DDBJ databases">
        <title>Rhizobacter gummiphilus sp. nov., a rubber-degrading bacterium isolated from the soil of a botanical garden in Japan.</title>
        <authorList>
            <person name="Shunsuke S.S."/>
        </authorList>
    </citation>
    <scope>NUCLEOTIDE SEQUENCE [LARGE SCALE GENOMIC DNA]</scope>
    <source>
        <strain evidence="10 11">S-16</strain>
    </source>
</reference>